<protein>
    <submittedName>
        <fullName evidence="4">Thioesterase</fullName>
    </submittedName>
</protein>
<organism evidence="4 5">
    <name type="scientific">Xanthomonas pisi</name>
    <dbReference type="NCBI Taxonomy" id="56457"/>
    <lineage>
        <taxon>Bacteria</taxon>
        <taxon>Pseudomonadati</taxon>
        <taxon>Pseudomonadota</taxon>
        <taxon>Gammaproteobacteria</taxon>
        <taxon>Lysobacterales</taxon>
        <taxon>Lysobacteraceae</taxon>
        <taxon>Xanthomonas</taxon>
    </lineage>
</organism>
<reference evidence="5" key="1">
    <citation type="submission" date="2016-08" db="EMBL/GenBank/DDBJ databases">
        <authorList>
            <person name="Merda D."/>
            <person name="Briand M."/>
            <person name="Taghouti G."/>
            <person name="Carrere S."/>
            <person name="Gouzy J."/>
            <person name="Portier P."/>
            <person name="Jacques M.-A."/>
            <person name="Fischer-Le Saux M."/>
        </authorList>
    </citation>
    <scope>NUCLEOTIDE SEQUENCE [LARGE SCALE GENOMIC DNA]</scope>
    <source>
        <strain evidence="5">CFBP4643</strain>
    </source>
</reference>
<dbReference type="GO" id="GO:0061522">
    <property type="term" value="F:1,4-dihydroxy-2-naphthoyl-CoA thioesterase activity"/>
    <property type="evidence" value="ECO:0007669"/>
    <property type="project" value="TreeGrafter"/>
</dbReference>
<comment type="similarity">
    <text evidence="1">Belongs to the thioesterase PaaI family.</text>
</comment>
<dbReference type="SUPFAM" id="SSF54637">
    <property type="entry name" value="Thioesterase/thiol ester dehydrase-isomerase"/>
    <property type="match status" value="1"/>
</dbReference>
<dbReference type="Proteomes" id="UP000238191">
    <property type="component" value="Unassembled WGS sequence"/>
</dbReference>
<dbReference type="PANTHER" id="PTHR43240">
    <property type="entry name" value="1,4-DIHYDROXY-2-NAPHTHOYL-COA THIOESTERASE 1"/>
    <property type="match status" value="1"/>
</dbReference>
<gene>
    <name evidence="4" type="ORF">XpiCFBP4643_10655</name>
</gene>
<dbReference type="InterPro" id="IPR003736">
    <property type="entry name" value="PAAI_dom"/>
</dbReference>
<dbReference type="EMBL" id="MDEI01000007">
    <property type="protein sequence ID" value="PPU68477.1"/>
    <property type="molecule type" value="Genomic_DNA"/>
</dbReference>
<keyword evidence="2" id="KW-0378">Hydrolase</keyword>
<dbReference type="FunFam" id="3.10.129.10:FF:000002">
    <property type="entry name" value="1,4-dihydroxy-2-naphthoyl-CoA hydrolase"/>
    <property type="match status" value="1"/>
</dbReference>
<comment type="caution">
    <text evidence="4">The sequence shown here is derived from an EMBL/GenBank/DDBJ whole genome shotgun (WGS) entry which is preliminary data.</text>
</comment>
<feature type="domain" description="Thioesterase" evidence="3">
    <location>
        <begin position="50"/>
        <end position="128"/>
    </location>
</feature>
<evidence type="ECO:0000259" key="3">
    <source>
        <dbReference type="Pfam" id="PF03061"/>
    </source>
</evidence>
<dbReference type="Pfam" id="PF03061">
    <property type="entry name" value="4HBT"/>
    <property type="match status" value="1"/>
</dbReference>
<dbReference type="GO" id="GO:0005829">
    <property type="term" value="C:cytosol"/>
    <property type="evidence" value="ECO:0007669"/>
    <property type="project" value="TreeGrafter"/>
</dbReference>
<dbReference type="AlphaFoldDB" id="A0A2S7D3V4"/>
<evidence type="ECO:0000313" key="4">
    <source>
        <dbReference type="EMBL" id="PPU68477.1"/>
    </source>
</evidence>
<dbReference type="RefSeq" id="WP_104611889.1">
    <property type="nucleotide sequence ID" value="NZ_MDEI01000007.1"/>
</dbReference>
<sequence>MTFRAPVDLAALNASSRNTLIEQLGIVFTDAGDDWLRATMPVDARTKQPYGLLHGGASVVLAETLGSSAGNLCVEMTTQMCVGLEINANHLRAATEGLVTGTARAVHVGRSTQVWDIVIENPAGKRVCVSRLTLAVVARTHG</sequence>
<evidence type="ECO:0000313" key="5">
    <source>
        <dbReference type="Proteomes" id="UP000238191"/>
    </source>
</evidence>
<dbReference type="InterPro" id="IPR029069">
    <property type="entry name" value="HotDog_dom_sf"/>
</dbReference>
<dbReference type="NCBIfam" id="TIGR00369">
    <property type="entry name" value="unchar_dom_1"/>
    <property type="match status" value="1"/>
</dbReference>
<dbReference type="InterPro" id="IPR006683">
    <property type="entry name" value="Thioestr_dom"/>
</dbReference>
<evidence type="ECO:0000256" key="1">
    <source>
        <dbReference type="ARBA" id="ARBA00008324"/>
    </source>
</evidence>
<name>A0A2S7D3V4_9XANT</name>
<dbReference type="Gene3D" id="3.10.129.10">
    <property type="entry name" value="Hotdog Thioesterase"/>
    <property type="match status" value="1"/>
</dbReference>
<dbReference type="OrthoDB" id="9798208at2"/>
<accession>A0A2S7D3V4</accession>
<evidence type="ECO:0000256" key="2">
    <source>
        <dbReference type="ARBA" id="ARBA00022801"/>
    </source>
</evidence>
<keyword evidence="5" id="KW-1185">Reference proteome</keyword>
<proteinExistence type="inferred from homology"/>
<dbReference type="CDD" id="cd03443">
    <property type="entry name" value="PaaI_thioesterase"/>
    <property type="match status" value="1"/>
</dbReference>
<dbReference type="PANTHER" id="PTHR43240:SF5">
    <property type="entry name" value="1,4-DIHYDROXY-2-NAPHTHOYL-COA THIOESTERASE 1"/>
    <property type="match status" value="1"/>
</dbReference>